<name>A0A3B0QZH3_9ZZZZ</name>
<gene>
    <name evidence="1" type="ORF">MNBD_ALPHA06-2333</name>
</gene>
<sequence length="32" mass="3606">MTNRFDKARDLGTNNLEAFNQISEGLLPDHMG</sequence>
<protein>
    <submittedName>
        <fullName evidence="1">Uncharacterized protein</fullName>
    </submittedName>
</protein>
<accession>A0A3B0QZH3</accession>
<dbReference type="EMBL" id="UOEE01000007">
    <property type="protein sequence ID" value="VAV86680.1"/>
    <property type="molecule type" value="Genomic_DNA"/>
</dbReference>
<evidence type="ECO:0000313" key="1">
    <source>
        <dbReference type="EMBL" id="VAV86680.1"/>
    </source>
</evidence>
<organism evidence="1">
    <name type="scientific">hydrothermal vent metagenome</name>
    <dbReference type="NCBI Taxonomy" id="652676"/>
    <lineage>
        <taxon>unclassified sequences</taxon>
        <taxon>metagenomes</taxon>
        <taxon>ecological metagenomes</taxon>
    </lineage>
</organism>
<feature type="non-terminal residue" evidence="1">
    <location>
        <position position="32"/>
    </location>
</feature>
<reference evidence="1" key="1">
    <citation type="submission" date="2018-06" db="EMBL/GenBank/DDBJ databases">
        <authorList>
            <person name="Zhirakovskaya E."/>
        </authorList>
    </citation>
    <scope>NUCLEOTIDE SEQUENCE</scope>
</reference>
<dbReference type="AlphaFoldDB" id="A0A3B0QZH3"/>
<proteinExistence type="predicted"/>